<dbReference type="PROSITE" id="PS50011">
    <property type="entry name" value="PROTEIN_KINASE_DOM"/>
    <property type="match status" value="1"/>
</dbReference>
<dbReference type="PIRSF" id="PIRSF000654">
    <property type="entry name" value="Integrin-linked_kinase"/>
    <property type="match status" value="1"/>
</dbReference>
<dbReference type="Proteomes" id="UP000054248">
    <property type="component" value="Unassembled WGS sequence"/>
</dbReference>
<protein>
    <recommendedName>
        <fullName evidence="1">Protein kinase domain-containing protein</fullName>
    </recommendedName>
</protein>
<dbReference type="OrthoDB" id="346907at2759"/>
<dbReference type="InterPro" id="IPR000719">
    <property type="entry name" value="Prot_kinase_dom"/>
</dbReference>
<dbReference type="AlphaFoldDB" id="A0A0C3Q0J7"/>
<dbReference type="EMBL" id="KN823871">
    <property type="protein sequence ID" value="KIO15691.1"/>
    <property type="molecule type" value="Genomic_DNA"/>
</dbReference>
<organism evidence="3 4">
    <name type="scientific">Tulasnella calospora MUT 4182</name>
    <dbReference type="NCBI Taxonomy" id="1051891"/>
    <lineage>
        <taxon>Eukaryota</taxon>
        <taxon>Fungi</taxon>
        <taxon>Dikarya</taxon>
        <taxon>Basidiomycota</taxon>
        <taxon>Agaricomycotina</taxon>
        <taxon>Agaricomycetes</taxon>
        <taxon>Cantharellales</taxon>
        <taxon>Tulasnellaceae</taxon>
        <taxon>Tulasnella</taxon>
    </lineage>
</organism>
<dbReference type="InterPro" id="IPR011009">
    <property type="entry name" value="Kinase-like_dom_sf"/>
</dbReference>
<dbReference type="HOGENOM" id="CLU_000288_7_18_1"/>
<name>A0A0C3Q0J7_9AGAM</name>
<dbReference type="Gene3D" id="1.10.510.10">
    <property type="entry name" value="Transferase(Phosphotransferase) domain 1"/>
    <property type="match status" value="1"/>
</dbReference>
<sequence length="223" mass="24742">LEREAMVWAAVPHDNIVPLFGYFQGVNKAPQLVYPFFENGTLGSYVNNHRGLTYIERLKLSLNLARGLGQLHSREPAIVYGNLKPANVMVDDDMNCVLLDFSNSRVTMAPGIHSDFNTDSTRGTVVYLAKELLLENALPTLASDVYALGGLILFIMTGKAPFHAIRGGVGSIIFIIMRGETPIPSDYPALAQDDPLWSLMKKCWDPQPDRRPSMSQIIYKVCT</sequence>
<reference evidence="3 4" key="1">
    <citation type="submission" date="2014-04" db="EMBL/GenBank/DDBJ databases">
        <authorList>
            <consortium name="DOE Joint Genome Institute"/>
            <person name="Kuo A."/>
            <person name="Girlanda M."/>
            <person name="Perotto S."/>
            <person name="Kohler A."/>
            <person name="Nagy L.G."/>
            <person name="Floudas D."/>
            <person name="Copeland A."/>
            <person name="Barry K.W."/>
            <person name="Cichocki N."/>
            <person name="Veneault-Fourrey C."/>
            <person name="LaButti K."/>
            <person name="Lindquist E.A."/>
            <person name="Lipzen A."/>
            <person name="Lundell T."/>
            <person name="Morin E."/>
            <person name="Murat C."/>
            <person name="Sun H."/>
            <person name="Tunlid A."/>
            <person name="Henrissat B."/>
            <person name="Grigoriev I.V."/>
            <person name="Hibbett D.S."/>
            <person name="Martin F."/>
            <person name="Nordberg H.P."/>
            <person name="Cantor M.N."/>
            <person name="Hua S.X."/>
        </authorList>
    </citation>
    <scope>NUCLEOTIDE SEQUENCE [LARGE SCALE GENOMIC DNA]</scope>
    <source>
        <strain evidence="3 4">MUT 4182</strain>
    </source>
</reference>
<evidence type="ECO:0000313" key="3">
    <source>
        <dbReference type="EMBL" id="KIO15871.1"/>
    </source>
</evidence>
<evidence type="ECO:0000313" key="4">
    <source>
        <dbReference type="Proteomes" id="UP000054248"/>
    </source>
</evidence>
<dbReference type="Pfam" id="PF00069">
    <property type="entry name" value="Pkinase"/>
    <property type="match status" value="1"/>
</dbReference>
<accession>A0A0C3Q0J7</accession>
<dbReference type="PANTHER" id="PTHR44329">
    <property type="entry name" value="SERINE/THREONINE-PROTEIN KINASE TNNI3K-RELATED"/>
    <property type="match status" value="1"/>
</dbReference>
<keyword evidence="4" id="KW-1185">Reference proteome</keyword>
<dbReference type="InterPro" id="IPR051681">
    <property type="entry name" value="Ser/Thr_Kinases-Pseudokinases"/>
</dbReference>
<gene>
    <name evidence="3" type="ORF">M407DRAFT_86685</name>
    <name evidence="2" type="ORF">M407DRAFT_86858</name>
</gene>
<reference evidence="4" key="2">
    <citation type="submission" date="2015-01" db="EMBL/GenBank/DDBJ databases">
        <title>Evolutionary Origins and Diversification of the Mycorrhizal Mutualists.</title>
        <authorList>
            <consortium name="DOE Joint Genome Institute"/>
            <consortium name="Mycorrhizal Genomics Consortium"/>
            <person name="Kohler A."/>
            <person name="Kuo A."/>
            <person name="Nagy L.G."/>
            <person name="Floudas D."/>
            <person name="Copeland A."/>
            <person name="Barry K.W."/>
            <person name="Cichocki N."/>
            <person name="Veneault-Fourrey C."/>
            <person name="LaButti K."/>
            <person name="Lindquist E.A."/>
            <person name="Lipzen A."/>
            <person name="Lundell T."/>
            <person name="Morin E."/>
            <person name="Murat C."/>
            <person name="Riley R."/>
            <person name="Ohm R."/>
            <person name="Sun H."/>
            <person name="Tunlid A."/>
            <person name="Henrissat B."/>
            <person name="Grigoriev I.V."/>
            <person name="Hibbett D.S."/>
            <person name="Martin F."/>
        </authorList>
    </citation>
    <scope>NUCLEOTIDE SEQUENCE [LARGE SCALE GENOMIC DNA]</scope>
    <source>
        <strain evidence="2 4">MUT 4182</strain>
    </source>
</reference>
<dbReference type="EMBL" id="KN823774">
    <property type="protein sequence ID" value="KIO15871.1"/>
    <property type="molecule type" value="Genomic_DNA"/>
</dbReference>
<evidence type="ECO:0000313" key="2">
    <source>
        <dbReference type="EMBL" id="KIO15691.1"/>
    </source>
</evidence>
<dbReference type="GO" id="GO:0005524">
    <property type="term" value="F:ATP binding"/>
    <property type="evidence" value="ECO:0007669"/>
    <property type="project" value="InterPro"/>
</dbReference>
<reference evidence="3" key="3">
    <citation type="submission" date="2015-02" db="EMBL/GenBank/DDBJ databases">
        <title>Evolutionary Origins and Diversification of the Mycorrhizal Mutualists.</title>
        <authorList>
            <consortium name="DOE Joint Genome Institute"/>
            <consortium name="Mycorrhizal Genomics Consortium"/>
            <person name="Kohler A."/>
            <person name="Kuo A."/>
            <person name="Nagy L.G."/>
            <person name="Floudas D."/>
            <person name="Copeland A."/>
            <person name="Barry K.W."/>
            <person name="Cichocki N."/>
            <person name="Veneault-Fourrey C."/>
            <person name="LaButti K."/>
            <person name="Lindquist E.A."/>
            <person name="Lipzen A."/>
            <person name="Lundell T."/>
            <person name="Morin E."/>
            <person name="Murat C."/>
            <person name="Riley R."/>
            <person name="Ohm R."/>
            <person name="Sun H."/>
            <person name="Tunlid A."/>
            <person name="Henrissat B."/>
            <person name="Grigoriev I.V."/>
            <person name="Hibbett D.S."/>
            <person name="Martin F."/>
        </authorList>
    </citation>
    <scope>NUCLEOTIDE SEQUENCE</scope>
    <source>
        <strain evidence="3">MUT 4182</strain>
    </source>
</reference>
<evidence type="ECO:0000259" key="1">
    <source>
        <dbReference type="PROSITE" id="PS50011"/>
    </source>
</evidence>
<feature type="domain" description="Protein kinase" evidence="1">
    <location>
        <begin position="1"/>
        <end position="223"/>
    </location>
</feature>
<feature type="non-terminal residue" evidence="3">
    <location>
        <position position="1"/>
    </location>
</feature>
<dbReference type="SUPFAM" id="SSF56112">
    <property type="entry name" value="Protein kinase-like (PK-like)"/>
    <property type="match status" value="1"/>
</dbReference>
<dbReference type="STRING" id="1051891.A0A0C3Q0J7"/>
<proteinExistence type="predicted"/>
<dbReference type="GO" id="GO:0004674">
    <property type="term" value="F:protein serine/threonine kinase activity"/>
    <property type="evidence" value="ECO:0007669"/>
    <property type="project" value="TreeGrafter"/>
</dbReference>